<dbReference type="PROSITE" id="PS00136">
    <property type="entry name" value="SUBTILASE_ASP"/>
    <property type="match status" value="1"/>
</dbReference>
<dbReference type="PROSITE" id="PS00138">
    <property type="entry name" value="SUBTILASE_SER"/>
    <property type="match status" value="1"/>
</dbReference>
<comment type="caution">
    <text evidence="11">The sequence shown here is derived from an EMBL/GenBank/DDBJ whole genome shotgun (WGS) entry which is preliminary data.</text>
</comment>
<dbReference type="InterPro" id="IPR015500">
    <property type="entry name" value="Peptidase_S8_subtilisin-rel"/>
</dbReference>
<dbReference type="InterPro" id="IPR000209">
    <property type="entry name" value="Peptidase_S8/S53_dom"/>
</dbReference>
<keyword evidence="3 6" id="KW-0378">Hydrolase</keyword>
<evidence type="ECO:0000256" key="6">
    <source>
        <dbReference type="PROSITE-ProRule" id="PRU01240"/>
    </source>
</evidence>
<dbReference type="Gene3D" id="3.40.50.200">
    <property type="entry name" value="Peptidase S8/S53 domain"/>
    <property type="match status" value="1"/>
</dbReference>
<feature type="domain" description="Peptidase S8/S53" evidence="9">
    <location>
        <begin position="429"/>
        <end position="553"/>
    </location>
</feature>
<dbReference type="InterPro" id="IPR023828">
    <property type="entry name" value="Peptidase_S8_Ser-AS"/>
</dbReference>
<keyword evidence="2 6" id="KW-0645">Protease</keyword>
<feature type="domain" description="Csp protease B prodomain" evidence="10">
    <location>
        <begin position="2"/>
        <end position="93"/>
    </location>
</feature>
<protein>
    <submittedName>
        <fullName evidence="11">Peptidase S8</fullName>
    </submittedName>
</protein>
<evidence type="ECO:0000256" key="3">
    <source>
        <dbReference type="ARBA" id="ARBA00022801"/>
    </source>
</evidence>
<dbReference type="PROSITE" id="PS00137">
    <property type="entry name" value="SUBTILASE_HIS"/>
    <property type="match status" value="1"/>
</dbReference>
<dbReference type="InterPro" id="IPR036852">
    <property type="entry name" value="Peptidase_S8/S53_dom_sf"/>
</dbReference>
<dbReference type="PANTHER" id="PTHR43806:SF11">
    <property type="entry name" value="CEREVISIN-RELATED"/>
    <property type="match status" value="1"/>
</dbReference>
<dbReference type="Gene3D" id="3.30.70.2980">
    <property type="match status" value="1"/>
</dbReference>
<dbReference type="InterPro" id="IPR041365">
    <property type="entry name" value="CspB_prodomain"/>
</dbReference>
<feature type="active site" description="Charge relay system" evidence="5 6">
    <location>
        <position position="128"/>
    </location>
</feature>
<evidence type="ECO:0000256" key="1">
    <source>
        <dbReference type="ARBA" id="ARBA00011073"/>
    </source>
</evidence>
<dbReference type="InterPro" id="IPR023827">
    <property type="entry name" value="Peptidase_S8_Asp-AS"/>
</dbReference>
<dbReference type="Pfam" id="PF00082">
    <property type="entry name" value="Peptidase_S8"/>
    <property type="match status" value="2"/>
</dbReference>
<evidence type="ECO:0000256" key="7">
    <source>
        <dbReference type="RuleBase" id="RU003355"/>
    </source>
</evidence>
<dbReference type="PRINTS" id="PR00723">
    <property type="entry name" value="SUBTILISIN"/>
</dbReference>
<dbReference type="Gene3D" id="2.60.120.1290">
    <property type="match status" value="1"/>
</dbReference>
<keyword evidence="4 6" id="KW-0720">Serine protease</keyword>
<feature type="active site" description="Charge relay system" evidence="5 6">
    <location>
        <position position="186"/>
    </location>
</feature>
<dbReference type="InterPro" id="IPR050131">
    <property type="entry name" value="Peptidase_S8_subtilisin-like"/>
</dbReference>
<evidence type="ECO:0000256" key="4">
    <source>
        <dbReference type="ARBA" id="ARBA00022825"/>
    </source>
</evidence>
<dbReference type="InterPro" id="IPR022398">
    <property type="entry name" value="Peptidase_S8_His-AS"/>
</dbReference>
<organism evidence="11 12">
    <name type="scientific">Clostridium sulfidigenes</name>
    <dbReference type="NCBI Taxonomy" id="318464"/>
    <lineage>
        <taxon>Bacteria</taxon>
        <taxon>Bacillati</taxon>
        <taxon>Bacillota</taxon>
        <taxon>Clostridia</taxon>
        <taxon>Eubacteriales</taxon>
        <taxon>Clostridiaceae</taxon>
        <taxon>Clostridium</taxon>
    </lineage>
</organism>
<dbReference type="GO" id="GO:0006508">
    <property type="term" value="P:proteolysis"/>
    <property type="evidence" value="ECO:0007669"/>
    <property type="project" value="UniProtKB-KW"/>
</dbReference>
<evidence type="ECO:0000313" key="11">
    <source>
        <dbReference type="EMBL" id="MBE6060130.1"/>
    </source>
</evidence>
<dbReference type="PROSITE" id="PS51892">
    <property type="entry name" value="SUBTILASE"/>
    <property type="match status" value="1"/>
</dbReference>
<dbReference type="InterPro" id="IPR034045">
    <property type="entry name" value="Pep_S8_CspA-like"/>
</dbReference>
<evidence type="ECO:0000256" key="8">
    <source>
        <dbReference type="SAM" id="MobiDB-lite"/>
    </source>
</evidence>
<dbReference type="InterPro" id="IPR017310">
    <property type="entry name" value="Pept_S8A_subtilisin_clostridia"/>
</dbReference>
<comment type="similarity">
    <text evidence="1 6 7">Belongs to the peptidase S8 family.</text>
</comment>
<dbReference type="Proteomes" id="UP000768462">
    <property type="component" value="Unassembled WGS sequence"/>
</dbReference>
<feature type="active site" description="Charge relay system" evidence="5 6">
    <location>
        <position position="497"/>
    </location>
</feature>
<sequence>MQKADGLLNLLINVPESIRNEIIYGYGIGDVEETNIELIILYSGTPEVMEEKINAIGGTFEDLDFSYGIITIPRGDIEKLIGIREINYIELPKNLYLSFEPSNRASCITEVNTNYGLEGEGVLIGFIDSGIDYVNQSFRLENGDTRIDFIYDLYENRRIYTREEINAALRSPDPYSVVPHFDRAGHGTHVAGIACAGGNIPRRFYGVAPRSSIAMVKMTREIGGQGAKSTQLMRGIKFLIDIAYELKKPLVINISFSTNDGAHTGNSLLEQYIEIVSTVQRVNIVVAAGNEGDRAHHVGGELVGEQEIRFNVGIDERLLIIQLFKSFLKDIDLNLISPSGTSSGELRLTNALNQGRIGNTEYIVFNTGPTPFSIDGEIIILLSGVGEETIASGIWTMDMTTNENVLGSYDMWLPIAEGLNIATRFLGPSTANTVGIPGTVPDVITVGSYNFINSTISPFSGRGNAELNPIKPDLVAPGENIESSTPGGGFEPRSGTSMATPQVAGACGLLMEFGIVKGNDPYLYGERSKYFLLKGANRSRIDVQYPNNSWGYGTLCLAGALRVWNNEVASR</sequence>
<evidence type="ECO:0000256" key="2">
    <source>
        <dbReference type="ARBA" id="ARBA00022670"/>
    </source>
</evidence>
<dbReference type="CDD" id="cd07478">
    <property type="entry name" value="Peptidases_S8_CspA-like"/>
    <property type="match status" value="1"/>
</dbReference>
<dbReference type="PIRSF" id="PIRSF037894">
    <property type="entry name" value="Subtilisin_rel_CspABC"/>
    <property type="match status" value="1"/>
</dbReference>
<evidence type="ECO:0000256" key="5">
    <source>
        <dbReference type="PIRSR" id="PIRSR615500-1"/>
    </source>
</evidence>
<dbReference type="EMBL" id="SVCM01000090">
    <property type="protein sequence ID" value="MBE6060130.1"/>
    <property type="molecule type" value="Genomic_DNA"/>
</dbReference>
<name>A0A927WBE6_9CLOT</name>
<accession>A0A927WBE6</accession>
<proteinExistence type="inferred from homology"/>
<dbReference type="SUPFAM" id="SSF52743">
    <property type="entry name" value="Subtilisin-like"/>
    <property type="match status" value="1"/>
</dbReference>
<dbReference type="PANTHER" id="PTHR43806">
    <property type="entry name" value="PEPTIDASE S8"/>
    <property type="match status" value="1"/>
</dbReference>
<evidence type="ECO:0000313" key="12">
    <source>
        <dbReference type="Proteomes" id="UP000768462"/>
    </source>
</evidence>
<evidence type="ECO:0000259" key="9">
    <source>
        <dbReference type="Pfam" id="PF00082"/>
    </source>
</evidence>
<dbReference type="GO" id="GO:0004252">
    <property type="term" value="F:serine-type endopeptidase activity"/>
    <property type="evidence" value="ECO:0007669"/>
    <property type="project" value="UniProtKB-UniRule"/>
</dbReference>
<feature type="region of interest" description="Disordered" evidence="8">
    <location>
        <begin position="475"/>
        <end position="497"/>
    </location>
</feature>
<dbReference type="Pfam" id="PF18425">
    <property type="entry name" value="CspB_prodomain"/>
    <property type="match status" value="1"/>
</dbReference>
<reference evidence="11" key="1">
    <citation type="submission" date="2019-04" db="EMBL/GenBank/DDBJ databases">
        <title>Evolution of Biomass-Degrading Anaerobic Consortia Revealed by Metagenomics.</title>
        <authorList>
            <person name="Peng X."/>
        </authorList>
    </citation>
    <scope>NUCLEOTIDE SEQUENCE</scope>
    <source>
        <strain evidence="11">SIG254</strain>
    </source>
</reference>
<dbReference type="AlphaFoldDB" id="A0A927WBE6"/>
<evidence type="ECO:0000259" key="10">
    <source>
        <dbReference type="Pfam" id="PF18425"/>
    </source>
</evidence>
<feature type="domain" description="Peptidase S8/S53" evidence="9">
    <location>
        <begin position="119"/>
        <end position="292"/>
    </location>
</feature>
<gene>
    <name evidence="11" type="ORF">E7215_08160</name>
</gene>